<comment type="similarity">
    <text evidence="6">Belongs to the NnrD/CARKD family.</text>
</comment>
<dbReference type="InterPro" id="IPR029056">
    <property type="entry name" value="Ribokinase-like"/>
</dbReference>
<dbReference type="HAMAP" id="MF_01965">
    <property type="entry name" value="NADHX_dehydratase"/>
    <property type="match status" value="1"/>
</dbReference>
<dbReference type="CDD" id="cd01171">
    <property type="entry name" value="YXKO-related"/>
    <property type="match status" value="1"/>
</dbReference>
<evidence type="ECO:0000256" key="5">
    <source>
        <dbReference type="ARBA" id="ARBA00023239"/>
    </source>
</evidence>
<feature type="domain" description="YjeF C-terminal" evidence="7">
    <location>
        <begin position="10"/>
        <end position="300"/>
    </location>
</feature>
<sequence length="302" mass="33739">MIIKTSLISDIDPFIKKLYVPQKETHKGQNGKLLIIGGSSLFHAASLWSAEIATHFVDMVHYCSTVENQKIFVNLKTKFRDGIIINKQNLTDYVIEDDCILLGPGMVRGDIDKKHLSLDIADILKISREDQYTYELTNFLLSKFPEKKFVIDAGALQLMDKNWLKSMKTKAIVTPHEKEFESLFGITLHGKSQEEITEIIKNTASEYNCCIVLKMVCDVISDGKNVYHVIGGNAGLTKGGTGDALAGLIASLNTKNDQVVSSVIASFILNRTADELFKTDKYWFNTSNLIAKIPKTLAKIFK</sequence>
<dbReference type="GO" id="GO:0052855">
    <property type="term" value="F:ADP-dependent NAD(P)H-hydrate dehydratase activity"/>
    <property type="evidence" value="ECO:0007669"/>
    <property type="project" value="UniProtKB-UniRule"/>
</dbReference>
<evidence type="ECO:0000256" key="2">
    <source>
        <dbReference type="ARBA" id="ARBA00022840"/>
    </source>
</evidence>
<dbReference type="GO" id="GO:0046496">
    <property type="term" value="P:nicotinamide nucleotide metabolic process"/>
    <property type="evidence" value="ECO:0007669"/>
    <property type="project" value="UniProtKB-UniRule"/>
</dbReference>
<feature type="binding site" evidence="6">
    <location>
        <position position="45"/>
    </location>
    <ligand>
        <name>(6S)-NADPHX</name>
        <dbReference type="ChEBI" id="CHEBI:64076"/>
    </ligand>
</feature>
<comment type="catalytic activity">
    <reaction evidence="6">
        <text>(6S)-NADPHX + ADP = AMP + phosphate + NADPH + H(+)</text>
        <dbReference type="Rhea" id="RHEA:32235"/>
        <dbReference type="ChEBI" id="CHEBI:15378"/>
        <dbReference type="ChEBI" id="CHEBI:43474"/>
        <dbReference type="ChEBI" id="CHEBI:57783"/>
        <dbReference type="ChEBI" id="CHEBI:64076"/>
        <dbReference type="ChEBI" id="CHEBI:456215"/>
        <dbReference type="ChEBI" id="CHEBI:456216"/>
        <dbReference type="EC" id="4.2.1.136"/>
    </reaction>
</comment>
<dbReference type="AlphaFoldDB" id="A0A1F7JNK6"/>
<keyword evidence="4 6" id="KW-0520">NAD</keyword>
<evidence type="ECO:0000259" key="7">
    <source>
        <dbReference type="PROSITE" id="PS51383"/>
    </source>
</evidence>
<gene>
    <name evidence="6" type="primary">nnrD</name>
    <name evidence="8" type="ORF">A3J15_04085</name>
</gene>
<dbReference type="SUPFAM" id="SSF53613">
    <property type="entry name" value="Ribokinase-like"/>
    <property type="match status" value="1"/>
</dbReference>
<feature type="binding site" evidence="6">
    <location>
        <position position="243"/>
    </location>
    <ligand>
        <name>(6S)-NADPHX</name>
        <dbReference type="ChEBI" id="CHEBI:64076"/>
    </ligand>
</feature>
<protein>
    <recommendedName>
        <fullName evidence="6">ADP-dependent (S)-NAD(P)H-hydrate dehydratase</fullName>
        <ecNumber evidence="6">4.2.1.136</ecNumber>
    </recommendedName>
    <alternativeName>
        <fullName evidence="6">ADP-dependent NAD(P)HX dehydratase</fullName>
    </alternativeName>
</protein>
<keyword evidence="3 6" id="KW-0521">NADP</keyword>
<reference evidence="8 9" key="1">
    <citation type="journal article" date="2016" name="Nat. Commun.">
        <title>Thousands of microbial genomes shed light on interconnected biogeochemical processes in an aquifer system.</title>
        <authorList>
            <person name="Anantharaman K."/>
            <person name="Brown C.T."/>
            <person name="Hug L.A."/>
            <person name="Sharon I."/>
            <person name="Castelle C.J."/>
            <person name="Probst A.J."/>
            <person name="Thomas B.C."/>
            <person name="Singh A."/>
            <person name="Wilkins M.J."/>
            <person name="Karaoz U."/>
            <person name="Brodie E.L."/>
            <person name="Williams K.H."/>
            <person name="Hubbard S.S."/>
            <person name="Banfield J.F."/>
        </authorList>
    </citation>
    <scope>NUCLEOTIDE SEQUENCE [LARGE SCALE GENOMIC DNA]</scope>
</reference>
<dbReference type="Gene3D" id="3.40.1190.20">
    <property type="match status" value="1"/>
</dbReference>
<dbReference type="EC" id="4.2.1.136" evidence="6"/>
<evidence type="ECO:0000256" key="3">
    <source>
        <dbReference type="ARBA" id="ARBA00022857"/>
    </source>
</evidence>
<comment type="subunit">
    <text evidence="6">Homotetramer.</text>
</comment>
<dbReference type="Pfam" id="PF01256">
    <property type="entry name" value="Carb_kinase"/>
    <property type="match status" value="1"/>
</dbReference>
<dbReference type="GO" id="GO:0005524">
    <property type="term" value="F:ATP binding"/>
    <property type="evidence" value="ECO:0007669"/>
    <property type="project" value="UniProtKB-KW"/>
</dbReference>
<comment type="cofactor">
    <cofactor evidence="6">
        <name>Mg(2+)</name>
        <dbReference type="ChEBI" id="CHEBI:18420"/>
    </cofactor>
</comment>
<organism evidence="8 9">
    <name type="scientific">Candidatus Roizmanbacteria bacterium RIFCSPLOWO2_02_FULL_38_10</name>
    <dbReference type="NCBI Taxonomy" id="1802074"/>
    <lineage>
        <taxon>Bacteria</taxon>
        <taxon>Candidatus Roizmaniibacteriota</taxon>
    </lineage>
</organism>
<dbReference type="NCBIfam" id="TIGR00196">
    <property type="entry name" value="yjeF_cterm"/>
    <property type="match status" value="1"/>
</dbReference>
<evidence type="ECO:0000256" key="6">
    <source>
        <dbReference type="HAMAP-Rule" id="MF_01965"/>
    </source>
</evidence>
<comment type="catalytic activity">
    <reaction evidence="6">
        <text>(6S)-NADHX + ADP = AMP + phosphate + NADH + H(+)</text>
        <dbReference type="Rhea" id="RHEA:32223"/>
        <dbReference type="ChEBI" id="CHEBI:15378"/>
        <dbReference type="ChEBI" id="CHEBI:43474"/>
        <dbReference type="ChEBI" id="CHEBI:57945"/>
        <dbReference type="ChEBI" id="CHEBI:64074"/>
        <dbReference type="ChEBI" id="CHEBI:456215"/>
        <dbReference type="ChEBI" id="CHEBI:456216"/>
        <dbReference type="EC" id="4.2.1.136"/>
    </reaction>
</comment>
<feature type="binding site" evidence="6">
    <location>
        <position position="105"/>
    </location>
    <ligand>
        <name>(6S)-NADPHX</name>
        <dbReference type="ChEBI" id="CHEBI:64076"/>
    </ligand>
</feature>
<feature type="binding site" evidence="6">
    <location>
        <position position="242"/>
    </location>
    <ligand>
        <name>AMP</name>
        <dbReference type="ChEBI" id="CHEBI:456215"/>
    </ligand>
</feature>
<dbReference type="PANTHER" id="PTHR12592">
    <property type="entry name" value="ATP-DEPENDENT (S)-NAD(P)H-HYDRATE DEHYDRATASE FAMILY MEMBER"/>
    <property type="match status" value="1"/>
</dbReference>
<name>A0A1F7JNK6_9BACT</name>
<comment type="caution">
    <text evidence="8">The sequence shown here is derived from an EMBL/GenBank/DDBJ whole genome shotgun (WGS) entry which is preliminary data.</text>
</comment>
<dbReference type="Proteomes" id="UP000176376">
    <property type="component" value="Unassembled WGS sequence"/>
</dbReference>
<dbReference type="EMBL" id="MGAY01000010">
    <property type="protein sequence ID" value="OGK57184.1"/>
    <property type="molecule type" value="Genomic_DNA"/>
</dbReference>
<comment type="caution">
    <text evidence="6">Lacks conserved residue(s) required for the propagation of feature annotation.</text>
</comment>
<dbReference type="InterPro" id="IPR000631">
    <property type="entry name" value="CARKD"/>
</dbReference>
<evidence type="ECO:0000256" key="4">
    <source>
        <dbReference type="ARBA" id="ARBA00023027"/>
    </source>
</evidence>
<comment type="function">
    <text evidence="6">Catalyzes the dehydration of the S-form of NAD(P)HX at the expense of ADP, which is converted to AMP. Together with NAD(P)HX epimerase, which catalyzes the epimerization of the S- and R-forms, the enzyme allows the repair of both epimers of NAD(P)HX, a damaged form of NAD(P)H that is a result of enzymatic or heat-dependent hydration.</text>
</comment>
<dbReference type="GO" id="GO:0110051">
    <property type="term" value="P:metabolite repair"/>
    <property type="evidence" value="ECO:0007669"/>
    <property type="project" value="TreeGrafter"/>
</dbReference>
<keyword evidence="1 6" id="KW-0547">Nucleotide-binding</keyword>
<proteinExistence type="inferred from homology"/>
<dbReference type="PANTHER" id="PTHR12592:SF0">
    <property type="entry name" value="ATP-DEPENDENT (S)-NAD(P)H-HYDRATE DEHYDRATASE"/>
    <property type="match status" value="1"/>
</dbReference>
<evidence type="ECO:0000313" key="8">
    <source>
        <dbReference type="EMBL" id="OGK57184.1"/>
    </source>
</evidence>
<keyword evidence="2 6" id="KW-0067">ATP-binding</keyword>
<feature type="binding site" evidence="6">
    <location>
        <position position="176"/>
    </location>
    <ligand>
        <name>(6S)-NADPHX</name>
        <dbReference type="ChEBI" id="CHEBI:64076"/>
    </ligand>
</feature>
<accession>A0A1F7JNK6</accession>
<evidence type="ECO:0000256" key="1">
    <source>
        <dbReference type="ARBA" id="ARBA00022741"/>
    </source>
</evidence>
<evidence type="ECO:0000313" key="9">
    <source>
        <dbReference type="Proteomes" id="UP000176376"/>
    </source>
</evidence>
<keyword evidence="5 6" id="KW-0456">Lyase</keyword>
<dbReference type="STRING" id="1802074.A3J15_04085"/>
<dbReference type="PROSITE" id="PS51383">
    <property type="entry name" value="YJEF_C_3"/>
    <property type="match status" value="1"/>
</dbReference>